<dbReference type="PATRIC" id="fig|1423790.3.peg.933"/>
<dbReference type="InterPro" id="IPR022357">
    <property type="entry name" value="MIP_CS"/>
</dbReference>
<dbReference type="PRINTS" id="PR00783">
    <property type="entry name" value="MINTRINSICP"/>
</dbReference>
<dbReference type="InterPro" id="IPR050363">
    <property type="entry name" value="MIP/Aquaporin"/>
</dbReference>
<feature type="transmembrane region" description="Helical" evidence="8">
    <location>
        <begin position="212"/>
        <end position="234"/>
    </location>
</feature>
<keyword evidence="4 7" id="KW-0812">Transmembrane</keyword>
<dbReference type="NCBIfam" id="TIGR00861">
    <property type="entry name" value="MIP"/>
    <property type="match status" value="1"/>
</dbReference>
<dbReference type="EMBL" id="CAKD01000013">
    <property type="protein sequence ID" value="CCI84842.1"/>
    <property type="molecule type" value="Genomic_DNA"/>
</dbReference>
<dbReference type="PANTHER" id="PTHR43829">
    <property type="entry name" value="AQUAPORIN OR AQUAGLYCEROPORIN RELATED"/>
    <property type="match status" value="1"/>
</dbReference>
<gene>
    <name evidence="9" type="ORF">BN53_01825</name>
</gene>
<dbReference type="InterPro" id="IPR023271">
    <property type="entry name" value="Aquaporin-like"/>
</dbReference>
<dbReference type="GO" id="GO:0005886">
    <property type="term" value="C:plasma membrane"/>
    <property type="evidence" value="ECO:0007669"/>
    <property type="project" value="TreeGrafter"/>
</dbReference>
<dbReference type="InterPro" id="IPR000425">
    <property type="entry name" value="MIP"/>
</dbReference>
<dbReference type="Gene3D" id="1.20.1080.10">
    <property type="entry name" value="Glycerol uptake facilitator protein"/>
    <property type="match status" value="1"/>
</dbReference>
<dbReference type="STRING" id="1423790.BN53_01825"/>
<protein>
    <submittedName>
        <fullName evidence="9">Glycerol uptake facilitator protein</fullName>
    </submittedName>
</protein>
<evidence type="ECO:0000256" key="5">
    <source>
        <dbReference type="ARBA" id="ARBA00022989"/>
    </source>
</evidence>
<evidence type="ECO:0000256" key="2">
    <source>
        <dbReference type="ARBA" id="ARBA00006175"/>
    </source>
</evidence>
<evidence type="ECO:0000313" key="10">
    <source>
        <dbReference type="Proteomes" id="UP000009311"/>
    </source>
</evidence>
<reference evidence="9 10" key="1">
    <citation type="submission" date="2012-06" db="EMBL/GenBank/DDBJ databases">
        <title>Draft Genome Sequence of Lactobacillus pasteurii CRBIP 24.76T.</title>
        <authorList>
            <person name="Cousin S."/>
            <person name="Bouchier C."/>
            <person name="Loux V."/>
            <person name="Ma L."/>
            <person name="Creno S."/>
            <person name="Bizet C."/>
            <person name="Clermont D."/>
        </authorList>
    </citation>
    <scope>NUCLEOTIDE SEQUENCE [LARGE SCALE GENOMIC DNA]</scope>
    <source>
        <strain evidence="10">CRBIP 24.76T</strain>
    </source>
</reference>
<dbReference type="PANTHER" id="PTHR43829:SF9">
    <property type="entry name" value="AQUAPORIN-9"/>
    <property type="match status" value="1"/>
</dbReference>
<keyword evidence="10" id="KW-1185">Reference proteome</keyword>
<evidence type="ECO:0000256" key="3">
    <source>
        <dbReference type="ARBA" id="ARBA00022448"/>
    </source>
</evidence>
<evidence type="ECO:0000313" key="9">
    <source>
        <dbReference type="EMBL" id="CCI84842.1"/>
    </source>
</evidence>
<feature type="transmembrane region" description="Helical" evidence="8">
    <location>
        <begin position="6"/>
        <end position="25"/>
    </location>
</feature>
<organism evidence="9 10">
    <name type="scientific">Lactobacillus pasteurii DSM 23907 = CRBIP 24.76</name>
    <dbReference type="NCBI Taxonomy" id="1423790"/>
    <lineage>
        <taxon>Bacteria</taxon>
        <taxon>Bacillati</taxon>
        <taxon>Bacillota</taxon>
        <taxon>Bacilli</taxon>
        <taxon>Lactobacillales</taxon>
        <taxon>Lactobacillaceae</taxon>
        <taxon>Lactobacillus</taxon>
    </lineage>
</organism>
<comment type="subcellular location">
    <subcellularLocation>
        <location evidence="1">Membrane</location>
        <topology evidence="1">Multi-pass membrane protein</topology>
    </subcellularLocation>
</comment>
<keyword evidence="3 7" id="KW-0813">Transport</keyword>
<evidence type="ECO:0000256" key="6">
    <source>
        <dbReference type="ARBA" id="ARBA00023136"/>
    </source>
</evidence>
<comment type="similarity">
    <text evidence="2 7">Belongs to the MIP/aquaporin (TC 1.A.8) family.</text>
</comment>
<accession>I7IZ19</accession>
<dbReference type="eggNOG" id="COG0580">
    <property type="taxonomic scope" value="Bacteria"/>
</dbReference>
<keyword evidence="6 8" id="KW-0472">Membrane</keyword>
<sequence length="235" mass="25205">MSGFLGEFLGTFVLIIFGVGIGAGFNLKKTYSNGSSWLALTFGWGMAITFGVYVAASFGAEGHLNPAVTLAFATFGYFPWSEVLPYICGQFLGAFLGATMVIIHYYQHFKESKSPAEGNSVGIFATGAPIYNGLNNFISEIIATFMLVFVLLNLGDFDKGLKPFIVGMMIMVIGLGLGGVTGFAMNPARDWAPRLAYTILPVPNKSDANWSYAWIPMFGPIVGAFLAAGLQTLLK</sequence>
<feature type="transmembrane region" description="Helical" evidence="8">
    <location>
        <begin position="87"/>
        <end position="106"/>
    </location>
</feature>
<comment type="caution">
    <text evidence="9">The sequence shown here is derived from an EMBL/GenBank/DDBJ whole genome shotgun (WGS) entry which is preliminary data.</text>
</comment>
<dbReference type="Proteomes" id="UP000009311">
    <property type="component" value="Unassembled WGS sequence"/>
</dbReference>
<dbReference type="RefSeq" id="WP_009559395.1">
    <property type="nucleotide sequence ID" value="NZ_AYZN01000002.1"/>
</dbReference>
<evidence type="ECO:0000256" key="4">
    <source>
        <dbReference type="ARBA" id="ARBA00022692"/>
    </source>
</evidence>
<keyword evidence="5 8" id="KW-1133">Transmembrane helix</keyword>
<dbReference type="Pfam" id="PF00230">
    <property type="entry name" value="MIP"/>
    <property type="match status" value="1"/>
</dbReference>
<feature type="transmembrane region" description="Helical" evidence="8">
    <location>
        <begin position="164"/>
        <end position="185"/>
    </location>
</feature>
<dbReference type="OrthoDB" id="9807293at2"/>
<proteinExistence type="inferred from homology"/>
<feature type="transmembrane region" description="Helical" evidence="8">
    <location>
        <begin position="134"/>
        <end position="152"/>
    </location>
</feature>
<name>I7IZ19_9LACO</name>
<feature type="transmembrane region" description="Helical" evidence="8">
    <location>
        <begin position="37"/>
        <end position="56"/>
    </location>
</feature>
<dbReference type="AlphaFoldDB" id="I7IZ19"/>
<evidence type="ECO:0000256" key="8">
    <source>
        <dbReference type="SAM" id="Phobius"/>
    </source>
</evidence>
<dbReference type="SUPFAM" id="SSF81338">
    <property type="entry name" value="Aquaporin-like"/>
    <property type="match status" value="1"/>
</dbReference>
<dbReference type="GO" id="GO:0015254">
    <property type="term" value="F:glycerol channel activity"/>
    <property type="evidence" value="ECO:0007669"/>
    <property type="project" value="TreeGrafter"/>
</dbReference>
<evidence type="ECO:0000256" key="1">
    <source>
        <dbReference type="ARBA" id="ARBA00004141"/>
    </source>
</evidence>
<evidence type="ECO:0000256" key="7">
    <source>
        <dbReference type="RuleBase" id="RU000477"/>
    </source>
</evidence>
<dbReference type="PROSITE" id="PS00221">
    <property type="entry name" value="MIP"/>
    <property type="match status" value="1"/>
</dbReference>